<evidence type="ECO:0000256" key="1">
    <source>
        <dbReference type="SAM" id="MobiDB-lite"/>
    </source>
</evidence>
<protein>
    <recommendedName>
        <fullName evidence="5">Serine hydrolase</fullName>
    </recommendedName>
</protein>
<accession>A0A5D3F8X4</accession>
<dbReference type="PROSITE" id="PS51257">
    <property type="entry name" value="PROKAR_LIPOPROTEIN"/>
    <property type="match status" value="1"/>
</dbReference>
<organism evidence="3 4">
    <name type="scientific">Actinomadura decatromicini</name>
    <dbReference type="NCBI Taxonomy" id="2604572"/>
    <lineage>
        <taxon>Bacteria</taxon>
        <taxon>Bacillati</taxon>
        <taxon>Actinomycetota</taxon>
        <taxon>Actinomycetes</taxon>
        <taxon>Streptosporangiales</taxon>
        <taxon>Thermomonosporaceae</taxon>
        <taxon>Actinomadura</taxon>
    </lineage>
</organism>
<sequence>MVWLRTGLAGILCLGLLCACGGGSGGGPGAEPQGQGSAPVASGSPEASKTSGRKPPVVRVPRGVRVSYAVFERGRVVAERRSRQTFRSASVVKILIALDYLERHRASAADRALLQVMLRSSDDKAATEFWRRGGQRQVVERMVRRAGLAETAPPPADKPGFWGYTAISARDVVKTYRYLLEKAPKGQREFVLEQLRRSTPCGTDGFDQTFGIPSAAKRPWAVKQGWSGFGDVPAEPCRKGGARPAAWQPDLGLGRPVLHTTGVVGDGKIVVVLTLQPAGTSFRTASARVTDLARQLVRV</sequence>
<evidence type="ECO:0000256" key="2">
    <source>
        <dbReference type="SAM" id="SignalP"/>
    </source>
</evidence>
<evidence type="ECO:0000313" key="3">
    <source>
        <dbReference type="EMBL" id="TYK44130.1"/>
    </source>
</evidence>
<proteinExistence type="predicted"/>
<feature type="compositionally biased region" description="Low complexity" evidence="1">
    <location>
        <begin position="30"/>
        <end position="39"/>
    </location>
</feature>
<dbReference type="SUPFAM" id="SSF56601">
    <property type="entry name" value="beta-lactamase/transpeptidase-like"/>
    <property type="match status" value="1"/>
</dbReference>
<keyword evidence="4" id="KW-1185">Reference proteome</keyword>
<dbReference type="Gene3D" id="3.40.710.10">
    <property type="entry name" value="DD-peptidase/beta-lactamase superfamily"/>
    <property type="match status" value="1"/>
</dbReference>
<evidence type="ECO:0000313" key="4">
    <source>
        <dbReference type="Proteomes" id="UP000323505"/>
    </source>
</evidence>
<feature type="region of interest" description="Disordered" evidence="1">
    <location>
        <begin position="27"/>
        <end position="57"/>
    </location>
</feature>
<name>A0A5D3F8X4_9ACTN</name>
<feature type="signal peptide" evidence="2">
    <location>
        <begin position="1"/>
        <end position="19"/>
    </location>
</feature>
<keyword evidence="2" id="KW-0732">Signal</keyword>
<gene>
    <name evidence="3" type="ORF">FXF68_36130</name>
</gene>
<dbReference type="InterPro" id="IPR012338">
    <property type="entry name" value="Beta-lactam/transpept-like"/>
</dbReference>
<dbReference type="AlphaFoldDB" id="A0A5D3F8X4"/>
<comment type="caution">
    <text evidence="3">The sequence shown here is derived from an EMBL/GenBank/DDBJ whole genome shotgun (WGS) entry which is preliminary data.</text>
</comment>
<dbReference type="EMBL" id="VSRQ01000009">
    <property type="protein sequence ID" value="TYK44130.1"/>
    <property type="molecule type" value="Genomic_DNA"/>
</dbReference>
<dbReference type="Proteomes" id="UP000323505">
    <property type="component" value="Unassembled WGS sequence"/>
</dbReference>
<evidence type="ECO:0008006" key="5">
    <source>
        <dbReference type="Google" id="ProtNLM"/>
    </source>
</evidence>
<feature type="chain" id="PRO_5039319180" description="Serine hydrolase" evidence="2">
    <location>
        <begin position="20"/>
        <end position="299"/>
    </location>
</feature>
<reference evidence="3 4" key="1">
    <citation type="submission" date="2019-08" db="EMBL/GenBank/DDBJ databases">
        <title>Actinomadura sp. nov. CYP1-5 isolated from mountain soil.</title>
        <authorList>
            <person name="Songsumanus A."/>
            <person name="Kuncharoen N."/>
            <person name="Kudo T."/>
            <person name="Yuki M."/>
            <person name="Igarashi Y."/>
            <person name="Tanasupawat S."/>
        </authorList>
    </citation>
    <scope>NUCLEOTIDE SEQUENCE [LARGE SCALE GENOMIC DNA]</scope>
    <source>
        <strain evidence="3 4">CYP1-5</strain>
    </source>
</reference>